<evidence type="ECO:0000259" key="8">
    <source>
        <dbReference type="Pfam" id="PF00930"/>
    </source>
</evidence>
<dbReference type="InterPro" id="IPR011659">
    <property type="entry name" value="WD40"/>
</dbReference>
<evidence type="ECO:0000259" key="7">
    <source>
        <dbReference type="Pfam" id="PF00326"/>
    </source>
</evidence>
<keyword evidence="10" id="KW-1185">Reference proteome</keyword>
<dbReference type="GO" id="GO:0004252">
    <property type="term" value="F:serine-type endopeptidase activity"/>
    <property type="evidence" value="ECO:0007669"/>
    <property type="project" value="TreeGrafter"/>
</dbReference>
<dbReference type="SUPFAM" id="SSF53474">
    <property type="entry name" value="alpha/beta-Hydrolases"/>
    <property type="match status" value="1"/>
</dbReference>
<accession>A0A4R2EMU0</accession>
<dbReference type="InterPro" id="IPR011042">
    <property type="entry name" value="6-blade_b-propeller_TolB-like"/>
</dbReference>
<organism evidence="9 10">
    <name type="scientific">Acetobacteroides hydrogenigenes</name>
    <dbReference type="NCBI Taxonomy" id="979970"/>
    <lineage>
        <taxon>Bacteria</taxon>
        <taxon>Pseudomonadati</taxon>
        <taxon>Bacteroidota</taxon>
        <taxon>Bacteroidia</taxon>
        <taxon>Bacteroidales</taxon>
        <taxon>Rikenellaceae</taxon>
        <taxon>Acetobacteroides</taxon>
    </lineage>
</organism>
<evidence type="ECO:0000256" key="1">
    <source>
        <dbReference type="ARBA" id="ARBA00010040"/>
    </source>
</evidence>
<dbReference type="AlphaFoldDB" id="A0A4R2EMU0"/>
<comment type="caution">
    <text evidence="9">The sequence shown here is derived from an EMBL/GenBank/DDBJ whole genome shotgun (WGS) entry which is preliminary data.</text>
</comment>
<feature type="signal peptide" evidence="6">
    <location>
        <begin position="1"/>
        <end position="27"/>
    </location>
</feature>
<feature type="chain" id="PRO_5020771899" evidence="6">
    <location>
        <begin position="28"/>
        <end position="702"/>
    </location>
</feature>
<evidence type="ECO:0000256" key="5">
    <source>
        <dbReference type="ARBA" id="ARBA00022825"/>
    </source>
</evidence>
<keyword evidence="4" id="KW-0378">Hydrolase</keyword>
<dbReference type="Pfam" id="PF00930">
    <property type="entry name" value="DPPIV_N"/>
    <property type="match status" value="1"/>
</dbReference>
<dbReference type="InterPro" id="IPR001375">
    <property type="entry name" value="Peptidase_S9_cat"/>
</dbReference>
<evidence type="ECO:0000313" key="10">
    <source>
        <dbReference type="Proteomes" id="UP000294830"/>
    </source>
</evidence>
<dbReference type="Gene3D" id="3.40.50.1820">
    <property type="entry name" value="alpha/beta hydrolase"/>
    <property type="match status" value="1"/>
</dbReference>
<keyword evidence="9" id="KW-0031">Aminopeptidase</keyword>
<name>A0A4R2EMU0_9BACT</name>
<comment type="similarity">
    <text evidence="1">Belongs to the peptidase S9C family.</text>
</comment>
<keyword evidence="2" id="KW-0645">Protease</keyword>
<dbReference type="InterPro" id="IPR029058">
    <property type="entry name" value="AB_hydrolase_fold"/>
</dbReference>
<evidence type="ECO:0000256" key="4">
    <source>
        <dbReference type="ARBA" id="ARBA00022801"/>
    </source>
</evidence>
<gene>
    <name evidence="9" type="ORF">CLV25_10498</name>
</gene>
<keyword evidence="3 6" id="KW-0732">Signal</keyword>
<dbReference type="SUPFAM" id="SSF82171">
    <property type="entry name" value="DPP6 N-terminal domain-like"/>
    <property type="match status" value="1"/>
</dbReference>
<dbReference type="GO" id="GO:0006508">
    <property type="term" value="P:proteolysis"/>
    <property type="evidence" value="ECO:0007669"/>
    <property type="project" value="UniProtKB-KW"/>
</dbReference>
<protein>
    <submittedName>
        <fullName evidence="9">Dipeptidyl aminopeptidase/acylaminoacyl peptidase</fullName>
    </submittedName>
</protein>
<dbReference type="InterPro" id="IPR002469">
    <property type="entry name" value="Peptidase_S9B_N"/>
</dbReference>
<dbReference type="Proteomes" id="UP000294830">
    <property type="component" value="Unassembled WGS sequence"/>
</dbReference>
<keyword evidence="5" id="KW-0720">Serine protease</keyword>
<dbReference type="PANTHER" id="PTHR42776:SF13">
    <property type="entry name" value="DIPEPTIDYL-PEPTIDASE 5"/>
    <property type="match status" value="1"/>
</dbReference>
<evidence type="ECO:0000256" key="6">
    <source>
        <dbReference type="SAM" id="SignalP"/>
    </source>
</evidence>
<dbReference type="Pfam" id="PF00326">
    <property type="entry name" value="Peptidase_S9"/>
    <property type="match status" value="1"/>
</dbReference>
<reference evidence="9 10" key="1">
    <citation type="submission" date="2019-03" db="EMBL/GenBank/DDBJ databases">
        <title>Genomic Encyclopedia of Archaeal and Bacterial Type Strains, Phase II (KMG-II): from individual species to whole genera.</title>
        <authorList>
            <person name="Goeker M."/>
        </authorList>
    </citation>
    <scope>NUCLEOTIDE SEQUENCE [LARGE SCALE GENOMIC DNA]</scope>
    <source>
        <strain evidence="9 10">RL-C</strain>
    </source>
</reference>
<evidence type="ECO:0000313" key="9">
    <source>
        <dbReference type="EMBL" id="TCN70143.1"/>
    </source>
</evidence>
<feature type="domain" description="Peptidase S9 prolyl oligopeptidase catalytic" evidence="7">
    <location>
        <begin position="490"/>
        <end position="702"/>
    </location>
</feature>
<dbReference type="EMBL" id="SLWB01000004">
    <property type="protein sequence ID" value="TCN70143.1"/>
    <property type="molecule type" value="Genomic_DNA"/>
</dbReference>
<dbReference type="PANTHER" id="PTHR42776">
    <property type="entry name" value="SERINE PEPTIDASE S9 FAMILY MEMBER"/>
    <property type="match status" value="1"/>
</dbReference>
<dbReference type="FunFam" id="3.40.50.1820:FF:000028">
    <property type="entry name" value="S9 family peptidase"/>
    <property type="match status" value="1"/>
</dbReference>
<dbReference type="Gene3D" id="2.120.10.30">
    <property type="entry name" value="TolB, C-terminal domain"/>
    <property type="match status" value="3"/>
</dbReference>
<sequence>MKKIHFKPAALLLLSLMAFSSGKGAQAATGAIAIDTALTKEEIAKGILTPEIMWKFGRVGAPSLSPDGQQVVYPISYYNLKENKGVTNLYLLSTKGGEPKKITDEKGSESNPAWSKDGKTIYFLSTREGGSQLWKYTLENGAMTKLSSLDGDINGFQISPDGQKIAYATDVKLQKVTGKEVYPEMEKSNVMIFDNLMYRHWDSWEDGAYSHIFVADFKNNTIEGAIDINKDQTWDTPMATDYDIAEVQWSPDSKKIVFATKPLTCRQYATSTNSDILVYNIESKTTENISSDNAGYDRYPTFSPDGKTIAWWSMKTDGYESDQKRLFLMDVATGVKTYATAGFDQNIETYTWSNDSKTIYFTSGIQGTEQVFKIDVAKKAITQLTKGYHDYTACSFNNGVLVGQKMSIKMSSEIFRIDIKTGKETQLTFTNANIYRHIKMAETQERWVTTTDGKKMLVWVILPVNFDANKKYPALLYCQGGPQSTVSQFWSFRWNFQIMAANDYVIVAPNRRGVPSFGQEWNAQISGDYSGQNIKDYLSAIDDVKKEPWVDANHLGCVGASYGGYSTYFLAGNHEKRFKAFIAHNGMFNLESFYAATEETFFANHDLGGPYWDKSNAVAQRSFANSPHRFVQNWDSPIMVIVGGRDFRIPYTEGLQAYNAAKLRQIPAKLLVFPEETHFVTKPQNAVIWQREFFGWLDKWLK</sequence>
<evidence type="ECO:0000256" key="2">
    <source>
        <dbReference type="ARBA" id="ARBA00022670"/>
    </source>
</evidence>
<feature type="domain" description="Dipeptidylpeptidase IV N-terminal" evidence="8">
    <location>
        <begin position="215"/>
        <end position="398"/>
    </location>
</feature>
<dbReference type="RefSeq" id="WP_243649601.1">
    <property type="nucleotide sequence ID" value="NZ_SLWB01000004.1"/>
</dbReference>
<dbReference type="GO" id="GO:0004177">
    <property type="term" value="F:aminopeptidase activity"/>
    <property type="evidence" value="ECO:0007669"/>
    <property type="project" value="UniProtKB-KW"/>
</dbReference>
<evidence type="ECO:0000256" key="3">
    <source>
        <dbReference type="ARBA" id="ARBA00022729"/>
    </source>
</evidence>
<dbReference type="Pfam" id="PF07676">
    <property type="entry name" value="PD40"/>
    <property type="match status" value="1"/>
</dbReference>
<proteinExistence type="inferred from homology"/>